<name>A0A397U047_9GLOM</name>
<accession>A0A397U047</accession>
<evidence type="ECO:0000313" key="1">
    <source>
        <dbReference type="EMBL" id="RIB03632.1"/>
    </source>
</evidence>
<keyword evidence="2" id="KW-1185">Reference proteome</keyword>
<evidence type="ECO:0000313" key="2">
    <source>
        <dbReference type="Proteomes" id="UP000266673"/>
    </source>
</evidence>
<comment type="caution">
    <text evidence="1">The sequence shown here is derived from an EMBL/GenBank/DDBJ whole genome shotgun (WGS) entry which is preliminary data.</text>
</comment>
<dbReference type="EMBL" id="QKWP01002356">
    <property type="protein sequence ID" value="RIB03632.1"/>
    <property type="molecule type" value="Genomic_DNA"/>
</dbReference>
<organism evidence="1 2">
    <name type="scientific">Gigaspora rosea</name>
    <dbReference type="NCBI Taxonomy" id="44941"/>
    <lineage>
        <taxon>Eukaryota</taxon>
        <taxon>Fungi</taxon>
        <taxon>Fungi incertae sedis</taxon>
        <taxon>Mucoromycota</taxon>
        <taxon>Glomeromycotina</taxon>
        <taxon>Glomeromycetes</taxon>
        <taxon>Diversisporales</taxon>
        <taxon>Gigasporaceae</taxon>
        <taxon>Gigaspora</taxon>
    </lineage>
</organism>
<reference evidence="1 2" key="1">
    <citation type="submission" date="2018-06" db="EMBL/GenBank/DDBJ databases">
        <title>Comparative genomics reveals the genomic features of Rhizophagus irregularis, R. cerebriforme, R. diaphanum and Gigaspora rosea, and their symbiotic lifestyle signature.</title>
        <authorList>
            <person name="Morin E."/>
            <person name="San Clemente H."/>
            <person name="Chen E.C.H."/>
            <person name="De La Providencia I."/>
            <person name="Hainaut M."/>
            <person name="Kuo A."/>
            <person name="Kohler A."/>
            <person name="Murat C."/>
            <person name="Tang N."/>
            <person name="Roy S."/>
            <person name="Loubradou J."/>
            <person name="Henrissat B."/>
            <person name="Grigoriev I.V."/>
            <person name="Corradi N."/>
            <person name="Roux C."/>
            <person name="Martin F.M."/>
        </authorList>
    </citation>
    <scope>NUCLEOTIDE SEQUENCE [LARGE SCALE GENOMIC DNA]</scope>
    <source>
        <strain evidence="1 2">DAOM 194757</strain>
    </source>
</reference>
<gene>
    <name evidence="1" type="ORF">C2G38_2224478</name>
</gene>
<dbReference type="AlphaFoldDB" id="A0A397U047"/>
<sequence length="115" mass="13387">MLYVHPFQLQFRYYKFPILNVPIAFPFWQIFYSNHLAFILFNPDAVLIIPSEFEKFSARMTACILDRQYEYSFGSNYLLACKQCQSMGGNIGPSGLGWTYCHDCEGKRDHGIKPI</sequence>
<dbReference type="Proteomes" id="UP000266673">
    <property type="component" value="Unassembled WGS sequence"/>
</dbReference>
<proteinExistence type="predicted"/>
<protein>
    <submittedName>
        <fullName evidence="1">Uncharacterized protein</fullName>
    </submittedName>
</protein>